<dbReference type="InterPro" id="IPR008995">
    <property type="entry name" value="Mo/tungstate-bd_C_term_dom"/>
</dbReference>
<sequence>MTRLLEIDHVSVGYDGTNVVHDVTLNLNTGVIGCLLGPSGCGKTTLLRSIAGFEPISDGQIRLEGQEVSRPGRTQPPERRQVGMVFQDFALFPHLTVAENIAFGIRSQTAARRRQRVKELLGLISMDGYGEAYPHALSGGQQQRIAVARAMAPRPRVLLLDEPFSNMDVELREGLAREVRAILKQEEITAMLVTHDQNEAFAFADRIAVIHAGRVLQWDTAYNLYHKPRDRFVADFIGQGRMLPGQVLSEHEVKTELGTITGNVPQDCSPGAPVDVLVRPDDIMPDDDSEIFGEVMDKAFRGASFLYNLQLGSGTRVLCLTPSHYNFALGERIPLKLGFNHLVIFPR</sequence>
<organism evidence="10 11">
    <name type="scientific">Ectothiorhodospira haloalkaliphila</name>
    <dbReference type="NCBI Taxonomy" id="421628"/>
    <lineage>
        <taxon>Bacteria</taxon>
        <taxon>Pseudomonadati</taxon>
        <taxon>Pseudomonadota</taxon>
        <taxon>Gammaproteobacteria</taxon>
        <taxon>Chromatiales</taxon>
        <taxon>Ectothiorhodospiraceae</taxon>
        <taxon>Ectothiorhodospira</taxon>
    </lineage>
</organism>
<evidence type="ECO:0000313" key="11">
    <source>
        <dbReference type="Proteomes" id="UP000019442"/>
    </source>
</evidence>
<evidence type="ECO:0000256" key="3">
    <source>
        <dbReference type="ARBA" id="ARBA00022496"/>
    </source>
</evidence>
<feature type="domain" description="ABC transporter" evidence="9">
    <location>
        <begin position="5"/>
        <end position="237"/>
    </location>
</feature>
<dbReference type="GO" id="GO:0043190">
    <property type="term" value="C:ATP-binding cassette (ABC) transporter complex"/>
    <property type="evidence" value="ECO:0007669"/>
    <property type="project" value="InterPro"/>
</dbReference>
<dbReference type="InterPro" id="IPR017871">
    <property type="entry name" value="ABC_transporter-like_CS"/>
</dbReference>
<dbReference type="Pfam" id="PF00005">
    <property type="entry name" value="ABC_tran"/>
    <property type="match status" value="1"/>
</dbReference>
<dbReference type="Gene3D" id="3.40.50.300">
    <property type="entry name" value="P-loop containing nucleotide triphosphate hydrolases"/>
    <property type="match status" value="1"/>
</dbReference>
<reference evidence="10 11" key="1">
    <citation type="journal article" date="2014" name="J Genomics">
        <title>Draft Genome Sequence of the Extremely Halophilic Phototrophic Purple Sulfur Bacterium Halorhodospira halochloris.</title>
        <authorList>
            <person name="Singh K.S."/>
            <person name="Kirksey J."/>
            <person name="Hoff W.D."/>
            <person name="Deole R."/>
        </authorList>
    </citation>
    <scope>NUCLEOTIDE SEQUENCE [LARGE SCALE GENOMIC DNA]</scope>
    <source>
        <strain evidence="10 11">A</strain>
    </source>
</reference>
<dbReference type="InterPro" id="IPR003593">
    <property type="entry name" value="AAA+_ATPase"/>
</dbReference>
<dbReference type="GO" id="GO:0005524">
    <property type="term" value="F:ATP binding"/>
    <property type="evidence" value="ECO:0007669"/>
    <property type="project" value="UniProtKB-KW"/>
</dbReference>
<dbReference type="Proteomes" id="UP000019442">
    <property type="component" value="Chromosome"/>
</dbReference>
<name>W8KTE3_9GAMM</name>
<dbReference type="PROSITE" id="PS50893">
    <property type="entry name" value="ABC_TRANSPORTER_2"/>
    <property type="match status" value="1"/>
</dbReference>
<dbReference type="KEGG" id="hhc:M911_15255"/>
<dbReference type="SUPFAM" id="SSF50331">
    <property type="entry name" value="MOP-like"/>
    <property type="match status" value="1"/>
</dbReference>
<dbReference type="OrthoDB" id="9802264at2"/>
<dbReference type="PATRIC" id="fig|1354791.3.peg.390"/>
<dbReference type="RefSeq" id="WP_025282820.1">
    <property type="nucleotide sequence ID" value="NZ_CP007268.1"/>
</dbReference>
<dbReference type="PANTHER" id="PTHR42781:SF4">
    <property type="entry name" value="SPERMIDINE_PUTRESCINE IMPORT ATP-BINDING PROTEIN POTA"/>
    <property type="match status" value="1"/>
</dbReference>
<evidence type="ECO:0000256" key="6">
    <source>
        <dbReference type="ARBA" id="ARBA00023004"/>
    </source>
</evidence>
<dbReference type="InterPro" id="IPR015853">
    <property type="entry name" value="ABC_transpr_FbpC"/>
</dbReference>
<dbReference type="InterPro" id="IPR027417">
    <property type="entry name" value="P-loop_NTPase"/>
</dbReference>
<proteinExistence type="predicted"/>
<evidence type="ECO:0000256" key="7">
    <source>
        <dbReference type="ARBA" id="ARBA00023065"/>
    </source>
</evidence>
<evidence type="ECO:0000313" key="10">
    <source>
        <dbReference type="EMBL" id="AHK80282.1"/>
    </source>
</evidence>
<reference evidence="11" key="2">
    <citation type="submission" date="2014-02" db="EMBL/GenBank/DDBJ databases">
        <title>Draft Genome Sequence of extremely halophilic bacteria Halorhodospira halochloris.</title>
        <authorList>
            <person name="Singh K.S."/>
        </authorList>
    </citation>
    <scope>NUCLEOTIDE SEQUENCE [LARGE SCALE GENOMIC DNA]</scope>
    <source>
        <strain evidence="11">A</strain>
    </source>
</reference>
<keyword evidence="2" id="KW-1003">Cell membrane</keyword>
<dbReference type="EMBL" id="CP007268">
    <property type="protein sequence ID" value="AHK80282.1"/>
    <property type="molecule type" value="Genomic_DNA"/>
</dbReference>
<keyword evidence="5 10" id="KW-0067">ATP-binding</keyword>
<dbReference type="AlphaFoldDB" id="W8KTE3"/>
<dbReference type="GO" id="GO:0015408">
    <property type="term" value="F:ABC-type ferric iron transporter activity"/>
    <property type="evidence" value="ECO:0007669"/>
    <property type="project" value="InterPro"/>
</dbReference>
<gene>
    <name evidence="10" type="ORF">M911_15255</name>
</gene>
<dbReference type="PROSITE" id="PS51257">
    <property type="entry name" value="PROKAR_LIPOPROTEIN"/>
    <property type="match status" value="1"/>
</dbReference>
<evidence type="ECO:0000256" key="1">
    <source>
        <dbReference type="ARBA" id="ARBA00022448"/>
    </source>
</evidence>
<keyword evidence="7" id="KW-0406">Ion transport</keyword>
<evidence type="ECO:0000256" key="5">
    <source>
        <dbReference type="ARBA" id="ARBA00022840"/>
    </source>
</evidence>
<dbReference type="Gene3D" id="2.40.50.100">
    <property type="match status" value="1"/>
</dbReference>
<dbReference type="InterPro" id="IPR050093">
    <property type="entry name" value="ABC_SmlMolc_Importer"/>
</dbReference>
<dbReference type="GO" id="GO:0015697">
    <property type="term" value="P:quaternary ammonium group transport"/>
    <property type="evidence" value="ECO:0007669"/>
    <property type="project" value="UniProtKB-ARBA"/>
</dbReference>
<keyword evidence="6" id="KW-0408">Iron</keyword>
<keyword evidence="3" id="KW-0410">Iron transport</keyword>
<evidence type="ECO:0000256" key="2">
    <source>
        <dbReference type="ARBA" id="ARBA00022475"/>
    </source>
</evidence>
<keyword evidence="11" id="KW-1185">Reference proteome</keyword>
<dbReference type="PROSITE" id="PS00211">
    <property type="entry name" value="ABC_TRANSPORTER_1"/>
    <property type="match status" value="1"/>
</dbReference>
<keyword evidence="8" id="KW-0472">Membrane</keyword>
<dbReference type="SMART" id="SM00382">
    <property type="entry name" value="AAA"/>
    <property type="match status" value="1"/>
</dbReference>
<dbReference type="InterPro" id="IPR013611">
    <property type="entry name" value="Transp-assoc_OB_typ2"/>
</dbReference>
<dbReference type="CDD" id="cd03259">
    <property type="entry name" value="ABC_Carb_Solutes_like"/>
    <property type="match status" value="1"/>
</dbReference>
<keyword evidence="1" id="KW-0813">Transport</keyword>
<dbReference type="HOGENOM" id="CLU_000604_1_1_6"/>
<accession>W8KTE3</accession>
<dbReference type="GO" id="GO:0016887">
    <property type="term" value="F:ATP hydrolysis activity"/>
    <property type="evidence" value="ECO:0007669"/>
    <property type="project" value="InterPro"/>
</dbReference>
<keyword evidence="4" id="KW-0547">Nucleotide-binding</keyword>
<evidence type="ECO:0000256" key="8">
    <source>
        <dbReference type="ARBA" id="ARBA00023136"/>
    </source>
</evidence>
<dbReference type="InterPro" id="IPR003439">
    <property type="entry name" value="ABC_transporter-like_ATP-bd"/>
</dbReference>
<protein>
    <submittedName>
        <fullName evidence="10">ABC transporter ATP-binding protein</fullName>
    </submittedName>
</protein>
<dbReference type="FunFam" id="3.40.50.300:FF:000425">
    <property type="entry name" value="Probable ABC transporter, ATP-binding subunit"/>
    <property type="match status" value="1"/>
</dbReference>
<evidence type="ECO:0000259" key="9">
    <source>
        <dbReference type="PROSITE" id="PS50893"/>
    </source>
</evidence>
<dbReference type="PANTHER" id="PTHR42781">
    <property type="entry name" value="SPERMIDINE/PUTRESCINE IMPORT ATP-BINDING PROTEIN POTA"/>
    <property type="match status" value="1"/>
</dbReference>
<dbReference type="Pfam" id="PF08402">
    <property type="entry name" value="TOBE_2"/>
    <property type="match status" value="1"/>
</dbReference>
<dbReference type="SUPFAM" id="SSF52540">
    <property type="entry name" value="P-loop containing nucleoside triphosphate hydrolases"/>
    <property type="match status" value="1"/>
</dbReference>
<evidence type="ECO:0000256" key="4">
    <source>
        <dbReference type="ARBA" id="ARBA00022741"/>
    </source>
</evidence>